<keyword evidence="2" id="KW-0863">Zinc-finger</keyword>
<feature type="region of interest" description="Disordered" evidence="7">
    <location>
        <begin position="293"/>
        <end position="345"/>
    </location>
</feature>
<dbReference type="PROSITE" id="PS50102">
    <property type="entry name" value="RRM"/>
    <property type="match status" value="1"/>
</dbReference>
<evidence type="ECO:0000256" key="3">
    <source>
        <dbReference type="ARBA" id="ARBA00022833"/>
    </source>
</evidence>
<dbReference type="GO" id="GO:0003723">
    <property type="term" value="F:RNA binding"/>
    <property type="evidence" value="ECO:0007669"/>
    <property type="project" value="UniProtKB-UniRule"/>
</dbReference>
<dbReference type="InterPro" id="IPR012677">
    <property type="entry name" value="Nucleotide-bd_a/b_plait_sf"/>
</dbReference>
<dbReference type="InterPro" id="IPR000504">
    <property type="entry name" value="RRM_dom"/>
</dbReference>
<gene>
    <name evidence="8" type="ORF">ZEAMMB73_Zm00001d023299</name>
</gene>
<keyword evidence="3" id="KW-0862">Zinc</keyword>
<name>A0A1D6IRI3_MAIZE</name>
<sequence length="428" mass="46051">MDAWEATKAVFDRVRALDPDNASKIMGLLLIQDNSDKELIRLAFGPGGGGDDMHSSRFPLRSPGRMDRGELVSSPAARQIYLTFPADSTFGEDDVSNYFSMYGPVQDVRIPYQQKRMFGFVSFVYAETVRIILCKGNPHFVCDARVLVKPYKEKGKVPDRFRKLQHPHLGDFAGCTSPTGLLDSRDPFDLQQPQIGPRMMYGNIANHEAFLRRKLEEQQQAIELEGRRFMGLHLLDLKIRGHHLGSSPATTVVGQGEGGKGSGNGNAVQLEDVIVQDTPTKMNSNSLAMSAPAAAVSAAADAGGEHEEQQEAGHGEEGDGSPKQAVNLGEDEKTESGPVTAPPIVARGFQESGGVAVEHILPDSPFASTTNKEASAPTAQNGGISNGSPHHVASSPLFPPAPAIELPPYNSCFFQAPRFSPGHEAIGL</sequence>
<protein>
    <submittedName>
        <fullName evidence="8">Zinc finger CCCH domain-containing protein 46</fullName>
    </submittedName>
</protein>
<dbReference type="Gene3D" id="3.30.70.330">
    <property type="match status" value="1"/>
</dbReference>
<keyword evidence="1" id="KW-0479">Metal-binding</keyword>
<organism evidence="8">
    <name type="scientific">Zea mays</name>
    <name type="common">Maize</name>
    <dbReference type="NCBI Taxonomy" id="4577"/>
    <lineage>
        <taxon>Eukaryota</taxon>
        <taxon>Viridiplantae</taxon>
        <taxon>Streptophyta</taxon>
        <taxon>Embryophyta</taxon>
        <taxon>Tracheophyta</taxon>
        <taxon>Spermatophyta</taxon>
        <taxon>Magnoliopsida</taxon>
        <taxon>Liliopsida</taxon>
        <taxon>Poales</taxon>
        <taxon>Poaceae</taxon>
        <taxon>PACMAD clade</taxon>
        <taxon>Panicoideae</taxon>
        <taxon>Andropogonodae</taxon>
        <taxon>Andropogoneae</taxon>
        <taxon>Tripsacinae</taxon>
        <taxon>Zea</taxon>
    </lineage>
</organism>
<dbReference type="Pfam" id="PF23182">
    <property type="entry name" value="PABC_AtC3H46"/>
    <property type="match status" value="1"/>
</dbReference>
<feature type="region of interest" description="Disordered" evidence="7">
    <location>
        <begin position="365"/>
        <end position="396"/>
    </location>
</feature>
<accession>A0A1D6IRI3</accession>
<dbReference type="FunFam" id="3.30.70.330:FF:000678">
    <property type="entry name" value="zinc finger CCCH domain-containing protein 53-like isoform X2"/>
    <property type="match status" value="1"/>
</dbReference>
<dbReference type="PANTHER" id="PTHR24009">
    <property type="entry name" value="RNA-BINDING (RRM/RBD/RNP MOTIFS)"/>
    <property type="match status" value="1"/>
</dbReference>
<proteinExistence type="predicted"/>
<dbReference type="InterPro" id="IPR035979">
    <property type="entry name" value="RBD_domain_sf"/>
</dbReference>
<dbReference type="SUPFAM" id="SSF54928">
    <property type="entry name" value="RNA-binding domain, RBD"/>
    <property type="match status" value="1"/>
</dbReference>
<evidence type="ECO:0000256" key="2">
    <source>
        <dbReference type="ARBA" id="ARBA00022771"/>
    </source>
</evidence>
<feature type="compositionally biased region" description="Polar residues" evidence="7">
    <location>
        <begin position="366"/>
        <end position="388"/>
    </location>
</feature>
<dbReference type="GO" id="GO:0008270">
    <property type="term" value="F:zinc ion binding"/>
    <property type="evidence" value="ECO:0007669"/>
    <property type="project" value="UniProtKB-KW"/>
</dbReference>
<evidence type="ECO:0000256" key="5">
    <source>
        <dbReference type="ARBA" id="ARBA00023125"/>
    </source>
</evidence>
<dbReference type="AlphaFoldDB" id="A0A1D6IRI3"/>
<keyword evidence="5" id="KW-0238">DNA-binding</keyword>
<evidence type="ECO:0000256" key="7">
    <source>
        <dbReference type="SAM" id="MobiDB-lite"/>
    </source>
</evidence>
<dbReference type="GO" id="GO:0003677">
    <property type="term" value="F:DNA binding"/>
    <property type="evidence" value="ECO:0007669"/>
    <property type="project" value="UniProtKB-KW"/>
</dbReference>
<keyword evidence="4 6" id="KW-0694">RNA-binding</keyword>
<dbReference type="CDD" id="cd12458">
    <property type="entry name" value="RRM_AtC3H46_like"/>
    <property type="match status" value="1"/>
</dbReference>
<evidence type="ECO:0000256" key="6">
    <source>
        <dbReference type="PROSITE-ProRule" id="PRU00176"/>
    </source>
</evidence>
<feature type="compositionally biased region" description="Basic and acidic residues" evidence="7">
    <location>
        <begin position="303"/>
        <end position="317"/>
    </location>
</feature>
<dbReference type="ExpressionAtlas" id="A0A1D6IRI3">
    <property type="expression patterns" value="baseline and differential"/>
</dbReference>
<evidence type="ECO:0000313" key="8">
    <source>
        <dbReference type="EMBL" id="AQK38867.1"/>
    </source>
</evidence>
<dbReference type="EMBL" id="CM000786">
    <property type="protein sequence ID" value="AQK38867.1"/>
    <property type="molecule type" value="Genomic_DNA"/>
</dbReference>
<dbReference type="Pfam" id="PF00076">
    <property type="entry name" value="RRM_1"/>
    <property type="match status" value="1"/>
</dbReference>
<feature type="compositionally biased region" description="Low complexity" evidence="7">
    <location>
        <begin position="293"/>
        <end position="302"/>
    </location>
</feature>
<evidence type="ECO:0000256" key="1">
    <source>
        <dbReference type="ARBA" id="ARBA00022723"/>
    </source>
</evidence>
<dbReference type="SMART" id="SM00360">
    <property type="entry name" value="RRM"/>
    <property type="match status" value="1"/>
</dbReference>
<evidence type="ECO:0000256" key="4">
    <source>
        <dbReference type="ARBA" id="ARBA00022884"/>
    </source>
</evidence>
<dbReference type="InterPro" id="IPR056276">
    <property type="entry name" value="AtC3H46-like_PABC-like"/>
</dbReference>
<dbReference type="InterPro" id="IPR034365">
    <property type="entry name" value="AtC3H46-like_RRM"/>
</dbReference>
<dbReference type="PANTHER" id="PTHR24009:SF45">
    <property type="entry name" value="ZINC FINGER CCCH DOMAIN-CONTAINING PROTEIN 46"/>
    <property type="match status" value="1"/>
</dbReference>
<reference evidence="8" key="1">
    <citation type="submission" date="2015-12" db="EMBL/GenBank/DDBJ databases">
        <title>Update maize B73 reference genome by single molecule sequencing technologies.</title>
        <authorList>
            <consortium name="Maize Genome Sequencing Project"/>
            <person name="Ware D."/>
        </authorList>
    </citation>
    <scope>NUCLEOTIDE SEQUENCE</scope>
    <source>
        <tissue evidence="8">Seedling</tissue>
    </source>
</reference>